<evidence type="ECO:0000313" key="3">
    <source>
        <dbReference type="Proteomes" id="UP000051677"/>
    </source>
</evidence>
<dbReference type="SUPFAM" id="SSF53335">
    <property type="entry name" value="S-adenosyl-L-methionine-dependent methyltransferases"/>
    <property type="match status" value="1"/>
</dbReference>
<protein>
    <submittedName>
        <fullName evidence="2">SAM-dependent methyltransferase</fullName>
    </submittedName>
</protein>
<feature type="domain" description="Methyltransferase type 11" evidence="1">
    <location>
        <begin position="54"/>
        <end position="143"/>
    </location>
</feature>
<evidence type="ECO:0000259" key="1">
    <source>
        <dbReference type="Pfam" id="PF08241"/>
    </source>
</evidence>
<keyword evidence="2" id="KW-0489">Methyltransferase</keyword>
<dbReference type="Gene3D" id="3.40.50.150">
    <property type="entry name" value="Vaccinia Virus protein VP39"/>
    <property type="match status" value="1"/>
</dbReference>
<comment type="caution">
    <text evidence="2">The sequence shown here is derived from an EMBL/GenBank/DDBJ whole genome shotgun (WGS) entry which is preliminary data.</text>
</comment>
<dbReference type="GO" id="GO:0032259">
    <property type="term" value="P:methylation"/>
    <property type="evidence" value="ECO:0007669"/>
    <property type="project" value="UniProtKB-KW"/>
</dbReference>
<dbReference type="Proteomes" id="UP000051677">
    <property type="component" value="Unassembled WGS sequence"/>
</dbReference>
<dbReference type="InterPro" id="IPR029063">
    <property type="entry name" value="SAM-dependent_MTases_sf"/>
</dbReference>
<evidence type="ECO:0000313" key="2">
    <source>
        <dbReference type="EMBL" id="KQH81372.1"/>
    </source>
</evidence>
<keyword evidence="2" id="KW-0808">Transferase</keyword>
<proteinExistence type="predicted"/>
<dbReference type="OrthoDB" id="5177196at2"/>
<reference evidence="2 3" key="1">
    <citation type="submission" date="2015-10" db="EMBL/GenBank/DDBJ databases">
        <title>Mycobacterium gordonae draft genome assembly.</title>
        <authorList>
            <person name="Ustinova V."/>
            <person name="Smirnova T."/>
            <person name="Blagodatskikh K."/>
            <person name="Varlamov D."/>
            <person name="Larionova E."/>
            <person name="Chernousova L."/>
        </authorList>
    </citation>
    <scope>NUCLEOTIDE SEQUENCE [LARGE SCALE GENOMIC DNA]</scope>
    <source>
        <strain evidence="2 3">CTRI 14-8773</strain>
    </source>
</reference>
<sequence>MQAEFDTVAEWTAQVAADLGPDYHLPAGCRGSGSPAALDWLAERMELAPGATFLDCGAGVGGPAAYAAQQRELRPVLVEPEAGACRAAQRLFGYPVVQALGSKLPLAEASCDAAWSLGVLCTTPEQLALLTELHRTVRRGGRIGLLAFVARGELPSDELEGNHFPAPERLRQLVDESALHVEHWLRTAELPAIPEEWNERMDAVTDELTRRHGHTDVWQLAERQSSRIGRLLEDGTLTGELLVLRHA</sequence>
<organism evidence="2 3">
    <name type="scientific">Mycobacterium gordonae</name>
    <dbReference type="NCBI Taxonomy" id="1778"/>
    <lineage>
        <taxon>Bacteria</taxon>
        <taxon>Bacillati</taxon>
        <taxon>Actinomycetota</taxon>
        <taxon>Actinomycetes</taxon>
        <taxon>Mycobacteriales</taxon>
        <taxon>Mycobacteriaceae</taxon>
        <taxon>Mycobacterium</taxon>
    </lineage>
</organism>
<accession>A0A0Q2XJT0</accession>
<dbReference type="AlphaFoldDB" id="A0A0Q2XJT0"/>
<dbReference type="STRING" id="1778.A9W97_28190"/>
<dbReference type="InterPro" id="IPR013216">
    <property type="entry name" value="Methyltransf_11"/>
</dbReference>
<dbReference type="GO" id="GO:0008757">
    <property type="term" value="F:S-adenosylmethionine-dependent methyltransferase activity"/>
    <property type="evidence" value="ECO:0007669"/>
    <property type="project" value="InterPro"/>
</dbReference>
<name>A0A0Q2XJT0_MYCGO</name>
<dbReference type="CDD" id="cd02440">
    <property type="entry name" value="AdoMet_MTases"/>
    <property type="match status" value="1"/>
</dbReference>
<dbReference type="Pfam" id="PF08241">
    <property type="entry name" value="Methyltransf_11"/>
    <property type="match status" value="1"/>
</dbReference>
<dbReference type="EMBL" id="LKTM01000001">
    <property type="protein sequence ID" value="KQH81372.1"/>
    <property type="molecule type" value="Genomic_DNA"/>
</dbReference>
<gene>
    <name evidence="2" type="ORF">AO501_05600</name>
</gene>